<evidence type="ECO:0000256" key="3">
    <source>
        <dbReference type="ARBA" id="ARBA00022970"/>
    </source>
</evidence>
<evidence type="ECO:0000256" key="4">
    <source>
        <dbReference type="SAM" id="SignalP"/>
    </source>
</evidence>
<gene>
    <name evidence="6" type="ORF">thalar_00101</name>
</gene>
<dbReference type="RefSeq" id="WP_021101045.1">
    <property type="nucleotide sequence ID" value="NZ_KE557310.1"/>
</dbReference>
<dbReference type="CDD" id="cd06339">
    <property type="entry name" value="PBP1_YraM_LppC_lipoprotein-like"/>
    <property type="match status" value="1"/>
</dbReference>
<dbReference type="STRING" id="1123360.thalar_00101"/>
<feature type="domain" description="Leucine-binding protein" evidence="5">
    <location>
        <begin position="49"/>
        <end position="375"/>
    </location>
</feature>
<dbReference type="InterPro" id="IPR028081">
    <property type="entry name" value="Leu-bd"/>
</dbReference>
<reference evidence="7" key="1">
    <citation type="journal article" date="2013" name="Stand. Genomic Sci.">
        <title>Genome sequence of the Litoreibacter arenae type strain (DSM 19593(T)), a member of the Roseobacter clade isolated from sea sand.</title>
        <authorList>
            <person name="Riedel T."/>
            <person name="Fiebig A."/>
            <person name="Petersen J."/>
            <person name="Gronow S."/>
            <person name="Kyrpides N.C."/>
            <person name="Goker M."/>
            <person name="Klenk H.P."/>
        </authorList>
    </citation>
    <scope>NUCLEOTIDE SEQUENCE [LARGE SCALE GENOMIC DNA]</scope>
    <source>
        <strain evidence="7">DSM 19593</strain>
    </source>
</reference>
<dbReference type="InterPro" id="IPR028082">
    <property type="entry name" value="Peripla_BP_I"/>
</dbReference>
<keyword evidence="2 4" id="KW-0732">Signal</keyword>
<feature type="signal peptide" evidence="4">
    <location>
        <begin position="1"/>
        <end position="26"/>
    </location>
</feature>
<dbReference type="Gene3D" id="3.40.50.2300">
    <property type="match status" value="2"/>
</dbReference>
<dbReference type="InterPro" id="IPR051010">
    <property type="entry name" value="BCAA_transport"/>
</dbReference>
<evidence type="ECO:0000259" key="5">
    <source>
        <dbReference type="Pfam" id="PF13458"/>
    </source>
</evidence>
<dbReference type="EMBL" id="AONI01000005">
    <property type="protein sequence ID" value="EPX81546.1"/>
    <property type="molecule type" value="Genomic_DNA"/>
</dbReference>
<dbReference type="PANTHER" id="PTHR30483:SF6">
    <property type="entry name" value="PERIPLASMIC BINDING PROTEIN OF ABC TRANSPORTER FOR NATURAL AMINO ACIDS"/>
    <property type="match status" value="1"/>
</dbReference>
<dbReference type="GO" id="GO:0006865">
    <property type="term" value="P:amino acid transport"/>
    <property type="evidence" value="ECO:0007669"/>
    <property type="project" value="UniProtKB-KW"/>
</dbReference>
<protein>
    <submittedName>
        <fullName evidence="6">ABC-type branched-chain amino acid transport system, periplasmic component</fullName>
    </submittedName>
</protein>
<comment type="similarity">
    <text evidence="1">Belongs to the leucine-binding protein family.</text>
</comment>
<dbReference type="PANTHER" id="PTHR30483">
    <property type="entry name" value="LEUCINE-SPECIFIC-BINDING PROTEIN"/>
    <property type="match status" value="1"/>
</dbReference>
<feature type="chain" id="PRO_5004555335" evidence="4">
    <location>
        <begin position="27"/>
        <end position="393"/>
    </location>
</feature>
<evidence type="ECO:0000256" key="1">
    <source>
        <dbReference type="ARBA" id="ARBA00010062"/>
    </source>
</evidence>
<dbReference type="eggNOG" id="COG0683">
    <property type="taxonomic scope" value="Bacteria"/>
</dbReference>
<keyword evidence="3" id="KW-0813">Transport</keyword>
<comment type="caution">
    <text evidence="6">The sequence shown here is derived from an EMBL/GenBank/DDBJ whole genome shotgun (WGS) entry which is preliminary data.</text>
</comment>
<name>S9QJD4_9RHOB</name>
<dbReference type="OrthoDB" id="7210494at2"/>
<evidence type="ECO:0000313" key="7">
    <source>
        <dbReference type="Proteomes" id="UP000015351"/>
    </source>
</evidence>
<organism evidence="6 7">
    <name type="scientific">Litoreibacter arenae DSM 19593</name>
    <dbReference type="NCBI Taxonomy" id="1123360"/>
    <lineage>
        <taxon>Bacteria</taxon>
        <taxon>Pseudomonadati</taxon>
        <taxon>Pseudomonadota</taxon>
        <taxon>Alphaproteobacteria</taxon>
        <taxon>Rhodobacterales</taxon>
        <taxon>Roseobacteraceae</taxon>
        <taxon>Litoreibacter</taxon>
    </lineage>
</organism>
<sequence>MFNLLGSARKGARAALAIVAAAALSACDVDLTQVGGGGGGGAKSDGGAVNVALLVPYGSASAGDDSLARAMENAARLAMADLGSGKINLTVYNTAGQAGTAASAAKQAVAAGADVILGPLRSDAANAAAVAVSGSNVNIISFSNNTSIAGGNLLVLGNTYDNIASRLMSYASAQGRSRVVVVYPRTAVGQIARSAVVKASAGTNVQIVGDGSFEFSEQGIISAVPGIAQTIKDSGATAVMLTSDSTGALPLLAQMLPENGVSPSVTKYIGLTRWDVPPQTLSLPGIQGGWFALPDPGPVAQFNARYRSAYGDSAHPLAGLAYDGIAAIGALSAKKLAMTKGNLTQSSGFKGVNGVFRFRPDGTNQRAMAVAQVTNNQVQIIDPAPKSFGFGGF</sequence>
<dbReference type="AlphaFoldDB" id="S9QJD4"/>
<evidence type="ECO:0000256" key="2">
    <source>
        <dbReference type="ARBA" id="ARBA00022729"/>
    </source>
</evidence>
<keyword evidence="7" id="KW-1185">Reference proteome</keyword>
<proteinExistence type="inferred from homology"/>
<dbReference type="Pfam" id="PF13458">
    <property type="entry name" value="Peripla_BP_6"/>
    <property type="match status" value="1"/>
</dbReference>
<dbReference type="SUPFAM" id="SSF53822">
    <property type="entry name" value="Periplasmic binding protein-like I"/>
    <property type="match status" value="1"/>
</dbReference>
<dbReference type="Proteomes" id="UP000015351">
    <property type="component" value="Unassembled WGS sequence"/>
</dbReference>
<accession>S9QJD4</accession>
<keyword evidence="3" id="KW-0029">Amino-acid transport</keyword>
<dbReference type="PATRIC" id="fig|1123360.3.peg.101"/>
<dbReference type="HOGENOM" id="CLU_049010_0_0_5"/>
<evidence type="ECO:0000313" key="6">
    <source>
        <dbReference type="EMBL" id="EPX81546.1"/>
    </source>
</evidence>